<name>A0A8J1KWD1_XENLA</name>
<dbReference type="Pfam" id="PF07727">
    <property type="entry name" value="RVT_2"/>
    <property type="match status" value="1"/>
</dbReference>
<dbReference type="KEGG" id="xla:108719399"/>
<evidence type="ECO:0000313" key="3">
    <source>
        <dbReference type="Proteomes" id="UP000186698"/>
    </source>
</evidence>
<feature type="compositionally biased region" description="Low complexity" evidence="1">
    <location>
        <begin position="368"/>
        <end position="377"/>
    </location>
</feature>
<gene>
    <name evidence="4" type="primary">LOC108719399</name>
</gene>
<dbReference type="OrthoDB" id="9905873at2759"/>
<dbReference type="InterPro" id="IPR013103">
    <property type="entry name" value="RVT_2"/>
</dbReference>
<dbReference type="AlphaFoldDB" id="A0A8J1KWD1"/>
<feature type="region of interest" description="Disordered" evidence="1">
    <location>
        <begin position="362"/>
        <end position="385"/>
    </location>
</feature>
<dbReference type="RefSeq" id="XP_041421606.1">
    <property type="nucleotide sequence ID" value="XM_041565672.1"/>
</dbReference>
<evidence type="ECO:0000313" key="4">
    <source>
        <dbReference type="RefSeq" id="XP_041421606.1"/>
    </source>
</evidence>
<reference evidence="4" key="1">
    <citation type="submission" date="2025-08" db="UniProtKB">
        <authorList>
            <consortium name="RefSeq"/>
        </authorList>
    </citation>
    <scope>IDENTIFICATION</scope>
    <source>
        <strain evidence="4">J_2021</strain>
        <tissue evidence="4">Erythrocytes</tissue>
    </source>
</reference>
<dbReference type="GeneID" id="108719399"/>
<feature type="domain" description="Reverse transcriptase Ty1/copia-type" evidence="2">
    <location>
        <begin position="4"/>
        <end position="128"/>
    </location>
</feature>
<sequence length="453" mass="50914">MQLRHLHLYGEIDEDLYMEQPPGFVNPETIDLVCKLQEGLYGLKQAARAWNEKINQVLLHGGFSRSKADPCLYSKKETNRWIYVLIYVDDVLVGYEQEGDSDDIVQRPQANFEMNHLLRDSQDQGIIELQQCPSEKCAPYCETHAYVQSSAAELKGAIFHIFSFLRILFFPSAIYGVSSTCAVDVHTSLAPDCACAIYLRVSVPFRKKTKMGYELAETNAKAFLRSHPSSGQGNLYVAWTNRMGIYCRSFNSWTDVAVASQSVRSPATPHCPSVSRHSEQRLRPHICTACRACVSMGQITSIPSVATSSSLLPLDRLSHFPYCSSKAKKGCHTEKHKYRATEKSSDSGKLISCSLRRDFYTQESTGERNPSSSPRRPGSLDSKTRILPRLPVRSQSELSLPQNLCFSDTELRKWILHFGGDEQAAFMARGLQKLHLAYEEGKAEMGRQAKHKG</sequence>
<dbReference type="Proteomes" id="UP000186698">
    <property type="component" value="Chromosome 6L"/>
</dbReference>
<evidence type="ECO:0000259" key="2">
    <source>
        <dbReference type="Pfam" id="PF07727"/>
    </source>
</evidence>
<accession>A0A8J1KWD1</accession>
<keyword evidence="3" id="KW-1185">Reference proteome</keyword>
<organism evidence="3 4">
    <name type="scientific">Xenopus laevis</name>
    <name type="common">African clawed frog</name>
    <dbReference type="NCBI Taxonomy" id="8355"/>
    <lineage>
        <taxon>Eukaryota</taxon>
        <taxon>Metazoa</taxon>
        <taxon>Chordata</taxon>
        <taxon>Craniata</taxon>
        <taxon>Vertebrata</taxon>
        <taxon>Euteleostomi</taxon>
        <taxon>Amphibia</taxon>
        <taxon>Batrachia</taxon>
        <taxon>Anura</taxon>
        <taxon>Pipoidea</taxon>
        <taxon>Pipidae</taxon>
        <taxon>Xenopodinae</taxon>
        <taxon>Xenopus</taxon>
        <taxon>Xenopus</taxon>
    </lineage>
</organism>
<protein>
    <submittedName>
        <fullName evidence="4">Uncharacterized protein LOC108719399</fullName>
    </submittedName>
</protein>
<proteinExistence type="predicted"/>
<evidence type="ECO:0000256" key="1">
    <source>
        <dbReference type="SAM" id="MobiDB-lite"/>
    </source>
</evidence>